<keyword evidence="3" id="KW-0479">Metal-binding</keyword>
<dbReference type="PROSITE" id="PS50089">
    <property type="entry name" value="ZF_RING_2"/>
    <property type="match status" value="1"/>
</dbReference>
<evidence type="ECO:0000256" key="1">
    <source>
        <dbReference type="ARBA" id="ARBA00003976"/>
    </source>
</evidence>
<dbReference type="InterPro" id="IPR031127">
    <property type="entry name" value="E3_UB_ligase_RBR"/>
</dbReference>
<evidence type="ECO:0000256" key="3">
    <source>
        <dbReference type="ARBA" id="ARBA00022723"/>
    </source>
</evidence>
<evidence type="ECO:0000259" key="8">
    <source>
        <dbReference type="PROSITE" id="PS50089"/>
    </source>
</evidence>
<proteinExistence type="inferred from homology"/>
<dbReference type="PANTHER" id="PTHR11685">
    <property type="entry name" value="RBR FAMILY RING FINGER AND IBR DOMAIN-CONTAINING"/>
    <property type="match status" value="1"/>
</dbReference>
<dbReference type="EMBL" id="JAJJMA010156976">
    <property type="protein sequence ID" value="MCL7035457.1"/>
    <property type="molecule type" value="Genomic_DNA"/>
</dbReference>
<organism evidence="9 10">
    <name type="scientific">Papaver nudicaule</name>
    <name type="common">Iceland poppy</name>
    <dbReference type="NCBI Taxonomy" id="74823"/>
    <lineage>
        <taxon>Eukaryota</taxon>
        <taxon>Viridiplantae</taxon>
        <taxon>Streptophyta</taxon>
        <taxon>Embryophyta</taxon>
        <taxon>Tracheophyta</taxon>
        <taxon>Spermatophyta</taxon>
        <taxon>Magnoliopsida</taxon>
        <taxon>Ranunculales</taxon>
        <taxon>Papaveraceae</taxon>
        <taxon>Papaveroideae</taxon>
        <taxon>Papaver</taxon>
    </lineage>
</organism>
<feature type="region of interest" description="Disordered" evidence="7">
    <location>
        <begin position="1"/>
        <end position="26"/>
    </location>
</feature>
<dbReference type="SUPFAM" id="SSF57850">
    <property type="entry name" value="RING/U-box"/>
    <property type="match status" value="1"/>
</dbReference>
<sequence length="221" mass="23645">MSELGKRSSYSSGGTSSTANGAGAGANGAGAEDFKLSLLFELFEDGKTELTVPISDAEYAENLGFQEALMASFHKLKQTQIIRAEVKNEQNPDTTTADTTASTSRPAKRVKAEPIEGVKMELGGSFCGICKKLKTMGEIFVRRGTAGAGSKCAHTFCVECLRKHIMARIQKNEIVIKCPGMQCQEILEPQSCQGLIPEEVFDRWGGAVSESQKLAGGTKKA</sequence>
<keyword evidence="4 6" id="KW-0863">Zinc-finger</keyword>
<evidence type="ECO:0000256" key="6">
    <source>
        <dbReference type="PROSITE-ProRule" id="PRU00175"/>
    </source>
</evidence>
<feature type="region of interest" description="Disordered" evidence="7">
    <location>
        <begin position="87"/>
        <end position="110"/>
    </location>
</feature>
<dbReference type="InterPro" id="IPR001841">
    <property type="entry name" value="Znf_RING"/>
</dbReference>
<dbReference type="GO" id="GO:0008270">
    <property type="term" value="F:zinc ion binding"/>
    <property type="evidence" value="ECO:0007669"/>
    <property type="project" value="UniProtKB-KW"/>
</dbReference>
<dbReference type="InterPro" id="IPR017907">
    <property type="entry name" value="Znf_RING_CS"/>
</dbReference>
<comment type="similarity">
    <text evidence="2">Belongs to the RBR family. Ariadne subfamily.</text>
</comment>
<keyword evidence="5" id="KW-0862">Zinc</keyword>
<evidence type="ECO:0000256" key="4">
    <source>
        <dbReference type="ARBA" id="ARBA00022771"/>
    </source>
</evidence>
<protein>
    <recommendedName>
        <fullName evidence="8">RING-type domain-containing protein</fullName>
    </recommendedName>
</protein>
<dbReference type="GO" id="GO:0004842">
    <property type="term" value="F:ubiquitin-protein transferase activity"/>
    <property type="evidence" value="ECO:0007669"/>
    <property type="project" value="InterPro"/>
</dbReference>
<dbReference type="FunFam" id="3.30.40.10:FF:000230">
    <property type="entry name" value="RBR-type E3 ubiquitin transferase"/>
    <property type="match status" value="1"/>
</dbReference>
<evidence type="ECO:0000313" key="9">
    <source>
        <dbReference type="EMBL" id="MCL7035457.1"/>
    </source>
</evidence>
<dbReference type="Proteomes" id="UP001177140">
    <property type="component" value="Unassembled WGS sequence"/>
</dbReference>
<accession>A0AA41SF69</accession>
<keyword evidence="10" id="KW-1185">Reference proteome</keyword>
<evidence type="ECO:0000313" key="10">
    <source>
        <dbReference type="Proteomes" id="UP001177140"/>
    </source>
</evidence>
<dbReference type="Gene3D" id="3.30.40.10">
    <property type="entry name" value="Zinc/RING finger domain, C3HC4 (zinc finger)"/>
    <property type="match status" value="1"/>
</dbReference>
<feature type="compositionally biased region" description="Low complexity" evidence="7">
    <location>
        <begin position="93"/>
        <end position="104"/>
    </location>
</feature>
<dbReference type="InterPro" id="IPR013083">
    <property type="entry name" value="Znf_RING/FYVE/PHD"/>
</dbReference>
<evidence type="ECO:0000256" key="2">
    <source>
        <dbReference type="ARBA" id="ARBA00005884"/>
    </source>
</evidence>
<reference evidence="9" key="1">
    <citation type="submission" date="2022-03" db="EMBL/GenBank/DDBJ databases">
        <title>A functionally conserved STORR gene fusion in Papaver species that diverged 16.8 million years ago.</title>
        <authorList>
            <person name="Catania T."/>
        </authorList>
    </citation>
    <scope>NUCLEOTIDE SEQUENCE</scope>
    <source>
        <strain evidence="9">S-191538</strain>
    </source>
</reference>
<dbReference type="GO" id="GO:0016567">
    <property type="term" value="P:protein ubiquitination"/>
    <property type="evidence" value="ECO:0007669"/>
    <property type="project" value="InterPro"/>
</dbReference>
<feature type="domain" description="RING-type" evidence="8">
    <location>
        <begin position="127"/>
        <end position="179"/>
    </location>
</feature>
<feature type="compositionally biased region" description="Low complexity" evidence="7">
    <location>
        <begin position="8"/>
        <end position="21"/>
    </location>
</feature>
<evidence type="ECO:0000256" key="5">
    <source>
        <dbReference type="ARBA" id="ARBA00022833"/>
    </source>
</evidence>
<dbReference type="PROSITE" id="PS00518">
    <property type="entry name" value="ZF_RING_1"/>
    <property type="match status" value="1"/>
</dbReference>
<evidence type="ECO:0000256" key="7">
    <source>
        <dbReference type="SAM" id="MobiDB-lite"/>
    </source>
</evidence>
<name>A0AA41SF69_PAPNU</name>
<comment type="caution">
    <text evidence="9">The sequence shown here is derived from an EMBL/GenBank/DDBJ whole genome shotgun (WGS) entry which is preliminary data.</text>
</comment>
<dbReference type="AlphaFoldDB" id="A0AA41SF69"/>
<gene>
    <name evidence="9" type="ORF">MKW94_002292</name>
</gene>
<comment type="function">
    <text evidence="1">Might act as an E3 ubiquitin-protein ligase, or as part of E3 complex, which accepts ubiquitin from specific E2 ubiquitin-conjugating enzymes and then transfers it to substrates.</text>
</comment>